<keyword evidence="3" id="KW-1185">Reference proteome</keyword>
<dbReference type="AlphaFoldDB" id="A0A7I7MBC8"/>
<proteinExistence type="predicted"/>
<reference evidence="2 3" key="1">
    <citation type="journal article" date="2019" name="Emerg. Microbes Infect.">
        <title>Comprehensive subspecies identification of 175 nontuberculous mycobacteria species based on 7547 genomic profiles.</title>
        <authorList>
            <person name="Matsumoto Y."/>
            <person name="Kinjo T."/>
            <person name="Motooka D."/>
            <person name="Nabeya D."/>
            <person name="Jung N."/>
            <person name="Uechi K."/>
            <person name="Horii T."/>
            <person name="Iida T."/>
            <person name="Fujita J."/>
            <person name="Nakamura S."/>
        </authorList>
    </citation>
    <scope>NUCLEOTIDE SEQUENCE [LARGE SCALE GENOMIC DNA]</scope>
    <source>
        <strain evidence="2 3">JCM 13323</strain>
    </source>
</reference>
<feature type="compositionally biased region" description="Acidic residues" evidence="1">
    <location>
        <begin position="97"/>
        <end position="135"/>
    </location>
</feature>
<accession>A0A7I7MBC8</accession>
<evidence type="ECO:0008006" key="4">
    <source>
        <dbReference type="Google" id="ProtNLM"/>
    </source>
</evidence>
<dbReference type="KEGG" id="mpsc:MPSYJ_30520"/>
<organism evidence="2 3">
    <name type="scientific">Mycolicibacterium psychrotolerans</name>
    <dbReference type="NCBI Taxonomy" id="216929"/>
    <lineage>
        <taxon>Bacteria</taxon>
        <taxon>Bacillati</taxon>
        <taxon>Actinomycetota</taxon>
        <taxon>Actinomycetes</taxon>
        <taxon>Mycobacteriales</taxon>
        <taxon>Mycobacteriaceae</taxon>
        <taxon>Mycolicibacterium</taxon>
    </lineage>
</organism>
<dbReference type="Proteomes" id="UP000466514">
    <property type="component" value="Chromosome"/>
</dbReference>
<evidence type="ECO:0000256" key="1">
    <source>
        <dbReference type="SAM" id="MobiDB-lite"/>
    </source>
</evidence>
<dbReference type="EMBL" id="AP022574">
    <property type="protein sequence ID" value="BBX69591.1"/>
    <property type="molecule type" value="Genomic_DNA"/>
</dbReference>
<evidence type="ECO:0000313" key="2">
    <source>
        <dbReference type="EMBL" id="BBX69591.1"/>
    </source>
</evidence>
<sequence length="235" mass="25110">MSVVEDYQAQTEALAAATAAQMLALYAALQAGGLSPPAATEAMAAVVNVANAAATTLADLFVTAQIEVASREPAPPTGIAPTDDGPRLTKAVATILDDLDDDEPDDLDDGPAEERADDEPAEEGSESSDAEEPAENADPVDTAAMRLERLARAEPLDTGQDIVVEIINRLPQVEGWTRVLDADPCERCQRWAEDGRVFPKDAHFKRHLNCNCQQQIVMTTPGEMRSGTEKMEKPA</sequence>
<name>A0A7I7MBC8_9MYCO</name>
<gene>
    <name evidence="2" type="ORF">MPSYJ_30520</name>
</gene>
<dbReference type="RefSeq" id="WP_163723041.1">
    <property type="nucleotide sequence ID" value="NZ_AP022574.1"/>
</dbReference>
<feature type="region of interest" description="Disordered" evidence="1">
    <location>
        <begin position="95"/>
        <end position="139"/>
    </location>
</feature>
<protein>
    <recommendedName>
        <fullName evidence="4">MuF-like minor capsid protein</fullName>
    </recommendedName>
</protein>
<evidence type="ECO:0000313" key="3">
    <source>
        <dbReference type="Proteomes" id="UP000466514"/>
    </source>
</evidence>